<keyword evidence="3" id="KW-1185">Reference proteome</keyword>
<reference evidence="3" key="2">
    <citation type="submission" date="2015-01" db="EMBL/GenBank/DDBJ databases">
        <title>Evolutionary Origins and Diversification of the Mycorrhizal Mutualists.</title>
        <authorList>
            <consortium name="DOE Joint Genome Institute"/>
            <consortium name="Mycorrhizal Genomics Consortium"/>
            <person name="Kohler A."/>
            <person name="Kuo A."/>
            <person name="Nagy L.G."/>
            <person name="Floudas D."/>
            <person name="Copeland A."/>
            <person name="Barry K.W."/>
            <person name="Cichocki N."/>
            <person name="Veneault-Fourrey C."/>
            <person name="LaButti K."/>
            <person name="Lindquist E.A."/>
            <person name="Lipzen A."/>
            <person name="Lundell T."/>
            <person name="Morin E."/>
            <person name="Murat C."/>
            <person name="Riley R."/>
            <person name="Ohm R."/>
            <person name="Sun H."/>
            <person name="Tunlid A."/>
            <person name="Henrissat B."/>
            <person name="Grigoriev I.V."/>
            <person name="Hibbett D.S."/>
            <person name="Martin F."/>
        </authorList>
    </citation>
    <scope>NUCLEOTIDE SEQUENCE [LARGE SCALE GENOMIC DNA]</scope>
    <source>
        <strain evidence="3">Marx 270</strain>
    </source>
</reference>
<proteinExistence type="predicted"/>
<dbReference type="STRING" id="870435.A0A0C3IER0"/>
<feature type="compositionally biased region" description="Polar residues" evidence="1">
    <location>
        <begin position="38"/>
        <end position="51"/>
    </location>
</feature>
<dbReference type="HOGENOM" id="CLU_1171033_0_0_1"/>
<feature type="compositionally biased region" description="Polar residues" evidence="1">
    <location>
        <begin position="173"/>
        <end position="183"/>
    </location>
</feature>
<dbReference type="AlphaFoldDB" id="A0A0C3IER0"/>
<gene>
    <name evidence="2" type="ORF">M404DRAFT_1007386</name>
</gene>
<evidence type="ECO:0000313" key="3">
    <source>
        <dbReference type="Proteomes" id="UP000054217"/>
    </source>
</evidence>
<feature type="region of interest" description="Disordered" evidence="1">
    <location>
        <begin position="1"/>
        <end position="86"/>
    </location>
</feature>
<dbReference type="EMBL" id="KN832065">
    <property type="protein sequence ID" value="KIN95522.1"/>
    <property type="molecule type" value="Genomic_DNA"/>
</dbReference>
<name>A0A0C3IER0_PISTI</name>
<accession>A0A0C3IER0</accession>
<evidence type="ECO:0000256" key="1">
    <source>
        <dbReference type="SAM" id="MobiDB-lite"/>
    </source>
</evidence>
<dbReference type="Proteomes" id="UP000054217">
    <property type="component" value="Unassembled WGS sequence"/>
</dbReference>
<feature type="compositionally biased region" description="Acidic residues" evidence="1">
    <location>
        <begin position="70"/>
        <end position="80"/>
    </location>
</feature>
<feature type="compositionally biased region" description="Low complexity" evidence="1">
    <location>
        <begin position="1"/>
        <end position="10"/>
    </location>
</feature>
<feature type="region of interest" description="Disordered" evidence="1">
    <location>
        <begin position="143"/>
        <end position="216"/>
    </location>
</feature>
<evidence type="ECO:0000313" key="2">
    <source>
        <dbReference type="EMBL" id="KIN95522.1"/>
    </source>
</evidence>
<organism evidence="2 3">
    <name type="scientific">Pisolithus tinctorius Marx 270</name>
    <dbReference type="NCBI Taxonomy" id="870435"/>
    <lineage>
        <taxon>Eukaryota</taxon>
        <taxon>Fungi</taxon>
        <taxon>Dikarya</taxon>
        <taxon>Basidiomycota</taxon>
        <taxon>Agaricomycotina</taxon>
        <taxon>Agaricomycetes</taxon>
        <taxon>Agaricomycetidae</taxon>
        <taxon>Boletales</taxon>
        <taxon>Sclerodermatineae</taxon>
        <taxon>Pisolithaceae</taxon>
        <taxon>Pisolithus</taxon>
    </lineage>
</organism>
<dbReference type="OrthoDB" id="2802795at2759"/>
<dbReference type="InParanoid" id="A0A0C3IER0"/>
<protein>
    <submittedName>
        <fullName evidence="2">Uncharacterized protein</fullName>
    </submittedName>
</protein>
<reference evidence="2 3" key="1">
    <citation type="submission" date="2014-04" db="EMBL/GenBank/DDBJ databases">
        <authorList>
            <consortium name="DOE Joint Genome Institute"/>
            <person name="Kuo A."/>
            <person name="Kohler A."/>
            <person name="Costa M.D."/>
            <person name="Nagy L.G."/>
            <person name="Floudas D."/>
            <person name="Copeland A."/>
            <person name="Barry K.W."/>
            <person name="Cichocki N."/>
            <person name="Veneault-Fourrey C."/>
            <person name="LaButti K."/>
            <person name="Lindquist E.A."/>
            <person name="Lipzen A."/>
            <person name="Lundell T."/>
            <person name="Morin E."/>
            <person name="Murat C."/>
            <person name="Sun H."/>
            <person name="Tunlid A."/>
            <person name="Henrissat B."/>
            <person name="Grigoriev I.V."/>
            <person name="Hibbett D.S."/>
            <person name="Martin F."/>
            <person name="Nordberg H.P."/>
            <person name="Cantor M.N."/>
            <person name="Hua S.X."/>
        </authorList>
    </citation>
    <scope>NUCLEOTIDE SEQUENCE [LARGE SCALE GENOMIC DNA]</scope>
    <source>
        <strain evidence="2 3">Marx 270</strain>
    </source>
</reference>
<feature type="compositionally biased region" description="Pro residues" evidence="1">
    <location>
        <begin position="151"/>
        <end position="163"/>
    </location>
</feature>
<sequence>MSGTDIDTPPDSTPDPPTVSCDDPPTCRPALPRIRSCLKNSPSHSGTSTPPNDDDASPHPIKKHVAFSEEGTEEVHEADEWDRTPAEIQRLTYDDVLKLKMLLRELPRAEQPADVLSSKPFANVFLAKVPIPLLPLNPTVISSTGHMSSPPSTPPGAISPPKAPCLARDTQSRDINVPSSSTVLAPHNIPVPPPPVSTRPAYTPAPSTTLKSNLPPRKRTFSFVPLLDDSSHGPSII</sequence>